<feature type="region of interest" description="Disordered" evidence="1">
    <location>
        <begin position="423"/>
        <end position="514"/>
    </location>
</feature>
<dbReference type="Gene3D" id="2.130.10.30">
    <property type="entry name" value="Regulator of chromosome condensation 1/beta-lactamase-inhibitor protein II"/>
    <property type="match status" value="1"/>
</dbReference>
<dbReference type="InterPro" id="IPR009091">
    <property type="entry name" value="RCC1/BLIP-II"/>
</dbReference>
<reference evidence="2" key="1">
    <citation type="submission" date="2022-08" db="EMBL/GenBank/DDBJ databases">
        <title>Novel sulphate-reducing endosymbionts in the free-living metamonad Anaeramoeba.</title>
        <authorList>
            <person name="Jerlstrom-Hultqvist J."/>
            <person name="Cepicka I."/>
            <person name="Gallot-Lavallee L."/>
            <person name="Salas-Leiva D."/>
            <person name="Curtis B.A."/>
            <person name="Zahonova K."/>
            <person name="Pipaliya S."/>
            <person name="Dacks J."/>
            <person name="Roger A.J."/>
        </authorList>
    </citation>
    <scope>NUCLEOTIDE SEQUENCE</scope>
    <source>
        <strain evidence="2">Busselton2</strain>
    </source>
</reference>
<dbReference type="AlphaFoldDB" id="A0AAV7ZL53"/>
<dbReference type="InterPro" id="IPR051553">
    <property type="entry name" value="Ran_GTPase-activating"/>
</dbReference>
<dbReference type="EMBL" id="JANTQA010000026">
    <property type="protein sequence ID" value="KAJ3442724.1"/>
    <property type="molecule type" value="Genomic_DNA"/>
</dbReference>
<feature type="compositionally biased region" description="Acidic residues" evidence="1">
    <location>
        <begin position="450"/>
        <end position="468"/>
    </location>
</feature>
<dbReference type="PANTHER" id="PTHR45982">
    <property type="entry name" value="REGULATOR OF CHROMOSOME CONDENSATION"/>
    <property type="match status" value="1"/>
</dbReference>
<evidence type="ECO:0000256" key="1">
    <source>
        <dbReference type="SAM" id="MobiDB-lite"/>
    </source>
</evidence>
<dbReference type="PANTHER" id="PTHR45982:SF1">
    <property type="entry name" value="REGULATOR OF CHROMOSOME CONDENSATION"/>
    <property type="match status" value="1"/>
</dbReference>
<evidence type="ECO:0000313" key="3">
    <source>
        <dbReference type="Proteomes" id="UP001146793"/>
    </source>
</evidence>
<evidence type="ECO:0000313" key="2">
    <source>
        <dbReference type="EMBL" id="KAJ3442724.1"/>
    </source>
</evidence>
<name>A0AAV7ZL53_9EUKA</name>
<comment type="caution">
    <text evidence="2">The sequence shown here is derived from an EMBL/GenBank/DDBJ whole genome shotgun (WGS) entry which is preliminary data.</text>
</comment>
<gene>
    <name evidence="2" type="ORF">M0812_12469</name>
</gene>
<evidence type="ECO:0008006" key="4">
    <source>
        <dbReference type="Google" id="ProtNLM"/>
    </source>
</evidence>
<sequence>MQTYHPLNQKTYVQGWINGILPKPKGNYCREAKFNRFNHLPAIHRFASTAVDYQSGLSNRNSSKLPRFHKKDIDQVFCSKSSDSIFYSKFGQLYAYGSNYYGQLGIDKTSNHKVNLYFLKHNNDEILDLISKDHSLILTKKNKLYSCGKSDLIRRRGNKNSFKLIPTLKNKQIIQISLSFNKSIAITSRNEIYVWGRKRKCISFQVSLWPRKIIIPNNKITPDDYGVKSYLLHNVTVIYKPINTSIAKDFENCYYNQRFCDSEFNIFEGYKKGLLNLKCHKKFVEFRTKKTLKKIKNVICYYKVEEIYKFLKWIYTGAFAHSDKNQKAIFTELELKFPPEISVQETLQVMYFDNKSKDFEIVFQKPDEERQNDKWLVIENTMEIKKKIDEKLSYTSQTKNLNIIEKDDFLRIEYCSEKISNKKENGQEKEKGKGKSLILDNDEKEKEDNKEEEEEVDDDDNDDEEEEENSQKNKKILKNDNNKLLKNKKKENDQANEKKNPSGKKGNNDKSKSN</sequence>
<accession>A0AAV7ZL53</accession>
<proteinExistence type="predicted"/>
<organism evidence="2 3">
    <name type="scientific">Anaeramoeba flamelloides</name>
    <dbReference type="NCBI Taxonomy" id="1746091"/>
    <lineage>
        <taxon>Eukaryota</taxon>
        <taxon>Metamonada</taxon>
        <taxon>Anaeramoebidae</taxon>
        <taxon>Anaeramoeba</taxon>
    </lineage>
</organism>
<feature type="compositionally biased region" description="Basic and acidic residues" evidence="1">
    <location>
        <begin position="423"/>
        <end position="433"/>
    </location>
</feature>
<dbReference type="Proteomes" id="UP001146793">
    <property type="component" value="Unassembled WGS sequence"/>
</dbReference>
<protein>
    <recommendedName>
        <fullName evidence="4">Regulator of chromosome condensation</fullName>
    </recommendedName>
</protein>
<feature type="compositionally biased region" description="Basic and acidic residues" evidence="1">
    <location>
        <begin position="490"/>
        <end position="514"/>
    </location>
</feature>
<dbReference type="SUPFAM" id="SSF50985">
    <property type="entry name" value="RCC1/BLIP-II"/>
    <property type="match status" value="1"/>
</dbReference>